<evidence type="ECO:0000256" key="1">
    <source>
        <dbReference type="ARBA" id="ARBA00004117"/>
    </source>
</evidence>
<keyword evidence="7" id="KW-1185">Reference proteome</keyword>
<evidence type="ECO:0000256" key="2">
    <source>
        <dbReference type="ARBA" id="ARBA00009272"/>
    </source>
</evidence>
<dbReference type="AlphaFoldDB" id="A0A4Q7YNQ7"/>
<dbReference type="PRINTS" id="PR01006">
    <property type="entry name" value="FLGHOOKFLIE"/>
</dbReference>
<comment type="similarity">
    <text evidence="2 5">Belongs to the FliE family.</text>
</comment>
<reference evidence="6 7" key="1">
    <citation type="submission" date="2019-02" db="EMBL/GenBank/DDBJ databases">
        <title>Genomic Encyclopedia of Type Strains, Phase IV (KMG-IV): sequencing the most valuable type-strain genomes for metagenomic binning, comparative biology and taxonomic classification.</title>
        <authorList>
            <person name="Goeker M."/>
        </authorList>
    </citation>
    <scope>NUCLEOTIDE SEQUENCE [LARGE SCALE GENOMIC DNA]</scope>
    <source>
        <strain evidence="6 7">DSM 105135</strain>
    </source>
</reference>
<evidence type="ECO:0000256" key="5">
    <source>
        <dbReference type="HAMAP-Rule" id="MF_00724"/>
    </source>
</evidence>
<keyword evidence="4 5" id="KW-0975">Bacterial flagellum</keyword>
<gene>
    <name evidence="5" type="primary">fliE</name>
    <name evidence="6" type="ORF">EV700_2437</name>
</gene>
<organism evidence="6 7">
    <name type="scientific">Fluviicoccus keumensis</name>
    <dbReference type="NCBI Taxonomy" id="1435465"/>
    <lineage>
        <taxon>Bacteria</taxon>
        <taxon>Pseudomonadati</taxon>
        <taxon>Pseudomonadota</taxon>
        <taxon>Gammaproteobacteria</taxon>
        <taxon>Moraxellales</taxon>
        <taxon>Moraxellaceae</taxon>
        <taxon>Fluviicoccus</taxon>
    </lineage>
</organism>
<name>A0A4Q7YNQ7_9GAMM</name>
<dbReference type="Pfam" id="PF02049">
    <property type="entry name" value="FliE"/>
    <property type="match status" value="1"/>
</dbReference>
<dbReference type="Proteomes" id="UP000292423">
    <property type="component" value="Unassembled WGS sequence"/>
</dbReference>
<evidence type="ECO:0000313" key="7">
    <source>
        <dbReference type="Proteomes" id="UP000292423"/>
    </source>
</evidence>
<dbReference type="RefSeq" id="WP_165391457.1">
    <property type="nucleotide sequence ID" value="NZ_SHKX01000013.1"/>
</dbReference>
<keyword evidence="6" id="KW-0969">Cilium</keyword>
<accession>A0A4Q7YNQ7</accession>
<dbReference type="GO" id="GO:0005198">
    <property type="term" value="F:structural molecule activity"/>
    <property type="evidence" value="ECO:0007669"/>
    <property type="project" value="UniProtKB-UniRule"/>
</dbReference>
<evidence type="ECO:0000256" key="4">
    <source>
        <dbReference type="ARBA" id="ARBA00023143"/>
    </source>
</evidence>
<dbReference type="GO" id="GO:0071973">
    <property type="term" value="P:bacterial-type flagellum-dependent cell motility"/>
    <property type="evidence" value="ECO:0007669"/>
    <property type="project" value="InterPro"/>
</dbReference>
<evidence type="ECO:0000256" key="3">
    <source>
        <dbReference type="ARBA" id="ARBA00018024"/>
    </source>
</evidence>
<dbReference type="NCBIfam" id="TIGR00205">
    <property type="entry name" value="fliE"/>
    <property type="match status" value="1"/>
</dbReference>
<dbReference type="EMBL" id="SHKX01000013">
    <property type="protein sequence ID" value="RZU38503.1"/>
    <property type="molecule type" value="Genomic_DNA"/>
</dbReference>
<keyword evidence="6" id="KW-0966">Cell projection</keyword>
<dbReference type="InterPro" id="IPR001624">
    <property type="entry name" value="FliE"/>
</dbReference>
<comment type="subcellular location">
    <subcellularLocation>
        <location evidence="1 5">Bacterial flagellum basal body</location>
    </subcellularLocation>
</comment>
<evidence type="ECO:0000313" key="6">
    <source>
        <dbReference type="EMBL" id="RZU38503.1"/>
    </source>
</evidence>
<dbReference type="GO" id="GO:0009425">
    <property type="term" value="C:bacterial-type flagellum basal body"/>
    <property type="evidence" value="ECO:0007669"/>
    <property type="project" value="UniProtKB-SubCell"/>
</dbReference>
<comment type="caution">
    <text evidence="6">The sequence shown here is derived from an EMBL/GenBank/DDBJ whole genome shotgun (WGS) entry which is preliminary data.</text>
</comment>
<dbReference type="PANTHER" id="PTHR34653:SF1">
    <property type="entry name" value="FLAGELLAR HOOK-BASAL BODY COMPLEX PROTEIN FLIE"/>
    <property type="match status" value="1"/>
</dbReference>
<dbReference type="GO" id="GO:0003774">
    <property type="term" value="F:cytoskeletal motor activity"/>
    <property type="evidence" value="ECO:0007669"/>
    <property type="project" value="InterPro"/>
</dbReference>
<dbReference type="PANTHER" id="PTHR34653">
    <property type="match status" value="1"/>
</dbReference>
<dbReference type="HAMAP" id="MF_00724">
    <property type="entry name" value="FliE"/>
    <property type="match status" value="1"/>
</dbReference>
<protein>
    <recommendedName>
        <fullName evidence="3 5">Flagellar hook-basal body complex protein FliE</fullName>
    </recommendedName>
</protein>
<keyword evidence="6" id="KW-0282">Flagellum</keyword>
<sequence>MPVMPVLPEAPGISAMDNAPRSVPGFGQLLMSGLHEVDASSRAATSAMTAFAAGEQISPHELVIGMEQARLSMQLAVEVRNRMVEAYQELTRMQI</sequence>
<proteinExistence type="inferred from homology"/>